<name>A0AAW0MQA6_9GOBI</name>
<feature type="domain" description="CUB" evidence="7">
    <location>
        <begin position="71"/>
        <end position="147"/>
    </location>
</feature>
<evidence type="ECO:0000256" key="2">
    <source>
        <dbReference type="ARBA" id="ARBA00022737"/>
    </source>
</evidence>
<evidence type="ECO:0000256" key="5">
    <source>
        <dbReference type="PROSITE-ProRule" id="PRU00059"/>
    </source>
</evidence>
<proteinExistence type="predicted"/>
<feature type="region of interest" description="Disordered" evidence="6">
    <location>
        <begin position="188"/>
        <end position="257"/>
    </location>
</feature>
<dbReference type="Proteomes" id="UP001460270">
    <property type="component" value="Unassembled WGS sequence"/>
</dbReference>
<dbReference type="Pfam" id="PF00431">
    <property type="entry name" value="CUB"/>
    <property type="match status" value="2"/>
</dbReference>
<feature type="compositionally biased region" description="Polar residues" evidence="6">
    <location>
        <begin position="245"/>
        <end position="255"/>
    </location>
</feature>
<evidence type="ECO:0000256" key="1">
    <source>
        <dbReference type="ARBA" id="ARBA00022729"/>
    </source>
</evidence>
<dbReference type="PROSITE" id="PS01180">
    <property type="entry name" value="CUB"/>
    <property type="match status" value="2"/>
</dbReference>
<keyword evidence="9" id="KW-1185">Reference proteome</keyword>
<feature type="compositionally biased region" description="Basic and acidic residues" evidence="6">
    <location>
        <begin position="216"/>
        <end position="225"/>
    </location>
</feature>
<evidence type="ECO:0000256" key="4">
    <source>
        <dbReference type="ARBA" id="ARBA00023180"/>
    </source>
</evidence>
<evidence type="ECO:0000256" key="3">
    <source>
        <dbReference type="ARBA" id="ARBA00023157"/>
    </source>
</evidence>
<keyword evidence="3" id="KW-1015">Disulfide bond</keyword>
<evidence type="ECO:0000259" key="7">
    <source>
        <dbReference type="PROSITE" id="PS01180"/>
    </source>
</evidence>
<reference evidence="9" key="1">
    <citation type="submission" date="2024-04" db="EMBL/GenBank/DDBJ databases">
        <title>Salinicola lusitanus LLJ914,a marine bacterium isolated from the Okinawa Trough.</title>
        <authorList>
            <person name="Li J."/>
        </authorList>
    </citation>
    <scope>NUCLEOTIDE SEQUENCE [LARGE SCALE GENOMIC DNA]</scope>
</reference>
<dbReference type="FunFam" id="2.60.120.290:FF:000003">
    <property type="entry name" value="Neuropilin"/>
    <property type="match status" value="1"/>
</dbReference>
<dbReference type="SUPFAM" id="SSF49854">
    <property type="entry name" value="Spermadhesin, CUB domain"/>
    <property type="match status" value="2"/>
</dbReference>
<keyword evidence="1" id="KW-0732">Signal</keyword>
<organism evidence="8 9">
    <name type="scientific">Mugilogobius chulae</name>
    <name type="common">yellowstripe goby</name>
    <dbReference type="NCBI Taxonomy" id="88201"/>
    <lineage>
        <taxon>Eukaryota</taxon>
        <taxon>Metazoa</taxon>
        <taxon>Chordata</taxon>
        <taxon>Craniata</taxon>
        <taxon>Vertebrata</taxon>
        <taxon>Euteleostomi</taxon>
        <taxon>Actinopterygii</taxon>
        <taxon>Neopterygii</taxon>
        <taxon>Teleostei</taxon>
        <taxon>Neoteleostei</taxon>
        <taxon>Acanthomorphata</taxon>
        <taxon>Gobiaria</taxon>
        <taxon>Gobiiformes</taxon>
        <taxon>Gobioidei</taxon>
        <taxon>Gobiidae</taxon>
        <taxon>Gobionellinae</taxon>
        <taxon>Mugilogobius</taxon>
    </lineage>
</organism>
<protein>
    <recommendedName>
        <fullName evidence="7">CUB domain-containing protein</fullName>
    </recommendedName>
</protein>
<accession>A0AAW0MQA6</accession>
<evidence type="ECO:0000256" key="6">
    <source>
        <dbReference type="SAM" id="MobiDB-lite"/>
    </source>
</evidence>
<dbReference type="Gene3D" id="2.60.120.290">
    <property type="entry name" value="Spermadhesin, CUB domain"/>
    <property type="match status" value="2"/>
</dbReference>
<sequence length="330" mass="35870">MPCPTCCKQSGFKVVRNGSTADSPLLGKFCGSTLPSPVFPQSNQLYLRFKSDYSLAMDGFEATWTSSPQGCGGTLYGDHGSFASPNYPGTYPNGTHCEWAVNAPRGRVVTVTFNQISIDDEGSCERNYLKLYNGPDASSALVGAYCGTQTNLNKATSDDVNPAHASVLIQRSAPGSEKCSRIREVLQDQRSAPGSEKCSRVREVLQGQRSAPGSEKCSRVREVLQDQRSAPGSEKCSRVREVLQGQRSAPGSDNWSRVREVLQDQRSAPGSENWSRVREVLQGQRSAPGSENCSRETDIAPYTSSSHQLYFVFSAQSAALPSGFRLIWTS</sequence>
<evidence type="ECO:0000313" key="8">
    <source>
        <dbReference type="EMBL" id="KAK7881371.1"/>
    </source>
</evidence>
<comment type="caution">
    <text evidence="8">The sequence shown here is derived from an EMBL/GenBank/DDBJ whole genome shotgun (WGS) entry which is preliminary data.</text>
</comment>
<comment type="caution">
    <text evidence="5">Lacks conserved residue(s) required for the propagation of feature annotation.</text>
</comment>
<keyword evidence="2" id="KW-0677">Repeat</keyword>
<feature type="domain" description="CUB" evidence="7">
    <location>
        <begin position="1"/>
        <end position="67"/>
    </location>
</feature>
<dbReference type="AlphaFoldDB" id="A0AAW0MQA6"/>
<dbReference type="SMART" id="SM00042">
    <property type="entry name" value="CUB"/>
    <property type="match status" value="1"/>
</dbReference>
<dbReference type="CDD" id="cd00041">
    <property type="entry name" value="CUB"/>
    <property type="match status" value="2"/>
</dbReference>
<dbReference type="PANTHER" id="PTHR24251">
    <property type="entry name" value="OVOCHYMASE-RELATED"/>
    <property type="match status" value="1"/>
</dbReference>
<evidence type="ECO:0000313" key="9">
    <source>
        <dbReference type="Proteomes" id="UP001460270"/>
    </source>
</evidence>
<keyword evidence="4" id="KW-0325">Glycoprotein</keyword>
<dbReference type="InterPro" id="IPR000859">
    <property type="entry name" value="CUB_dom"/>
</dbReference>
<dbReference type="PANTHER" id="PTHR24251:SF45">
    <property type="entry name" value="METALLOENDOPEPTIDASE"/>
    <property type="match status" value="1"/>
</dbReference>
<gene>
    <name evidence="8" type="ORF">WMY93_029780</name>
</gene>
<dbReference type="EMBL" id="JBBPFD010000022">
    <property type="protein sequence ID" value="KAK7881371.1"/>
    <property type="molecule type" value="Genomic_DNA"/>
</dbReference>
<dbReference type="InterPro" id="IPR035914">
    <property type="entry name" value="Sperma_CUB_dom_sf"/>
</dbReference>